<proteinExistence type="predicted"/>
<evidence type="ECO:0000313" key="2">
    <source>
        <dbReference type="Proteomes" id="UP000774617"/>
    </source>
</evidence>
<dbReference type="InterPro" id="IPR029071">
    <property type="entry name" value="Ubiquitin-like_domsf"/>
</dbReference>
<feature type="non-terminal residue" evidence="1">
    <location>
        <position position="1"/>
    </location>
</feature>
<accession>A0ABQ8G2X5</accession>
<name>A0ABQ8G2X5_9PEZI</name>
<protein>
    <submittedName>
        <fullName evidence="1">Uncharacterized protein</fullName>
    </submittedName>
</protein>
<keyword evidence="2" id="KW-1185">Reference proteome</keyword>
<dbReference type="Proteomes" id="UP000774617">
    <property type="component" value="Unassembled WGS sequence"/>
</dbReference>
<reference evidence="1 2" key="1">
    <citation type="journal article" date="2021" name="Nat. Commun.">
        <title>Genetic determinants of endophytism in the Arabidopsis root mycobiome.</title>
        <authorList>
            <person name="Mesny F."/>
            <person name="Miyauchi S."/>
            <person name="Thiergart T."/>
            <person name="Pickel B."/>
            <person name="Atanasova L."/>
            <person name="Karlsson M."/>
            <person name="Huettel B."/>
            <person name="Barry K.W."/>
            <person name="Haridas S."/>
            <person name="Chen C."/>
            <person name="Bauer D."/>
            <person name="Andreopoulos W."/>
            <person name="Pangilinan J."/>
            <person name="LaButti K."/>
            <person name="Riley R."/>
            <person name="Lipzen A."/>
            <person name="Clum A."/>
            <person name="Drula E."/>
            <person name="Henrissat B."/>
            <person name="Kohler A."/>
            <person name="Grigoriev I.V."/>
            <person name="Martin F.M."/>
            <person name="Hacquard S."/>
        </authorList>
    </citation>
    <scope>NUCLEOTIDE SEQUENCE [LARGE SCALE GENOMIC DNA]</scope>
    <source>
        <strain evidence="1 2">MPI-SDFR-AT-0080</strain>
    </source>
</reference>
<evidence type="ECO:0000313" key="1">
    <source>
        <dbReference type="EMBL" id="KAH7039037.1"/>
    </source>
</evidence>
<dbReference type="Gene3D" id="3.10.20.90">
    <property type="entry name" value="Phosphatidylinositol 3-kinase Catalytic Subunit, Chain A, domain 1"/>
    <property type="match status" value="1"/>
</dbReference>
<sequence>LDAVVDVDGTVRQYIAMLAGSSYTVGAQRTGRVFKGSIQIHVTPKLISSARPFVLPRTTDQDSFHIFVKNLAGQSITLTVRPGNTIELVKYGLHVKSGYCTGHN</sequence>
<organism evidence="1 2">
    <name type="scientific">Macrophomina phaseolina</name>
    <dbReference type="NCBI Taxonomy" id="35725"/>
    <lineage>
        <taxon>Eukaryota</taxon>
        <taxon>Fungi</taxon>
        <taxon>Dikarya</taxon>
        <taxon>Ascomycota</taxon>
        <taxon>Pezizomycotina</taxon>
        <taxon>Dothideomycetes</taxon>
        <taxon>Dothideomycetes incertae sedis</taxon>
        <taxon>Botryosphaeriales</taxon>
        <taxon>Botryosphaeriaceae</taxon>
        <taxon>Macrophomina</taxon>
    </lineage>
</organism>
<dbReference type="SUPFAM" id="SSF54236">
    <property type="entry name" value="Ubiquitin-like"/>
    <property type="match status" value="1"/>
</dbReference>
<dbReference type="EMBL" id="JAGTJR010000030">
    <property type="protein sequence ID" value="KAH7039037.1"/>
    <property type="molecule type" value="Genomic_DNA"/>
</dbReference>
<gene>
    <name evidence="1" type="ORF">B0J12DRAFT_580612</name>
</gene>
<comment type="caution">
    <text evidence="1">The sequence shown here is derived from an EMBL/GenBank/DDBJ whole genome shotgun (WGS) entry which is preliminary data.</text>
</comment>